<proteinExistence type="predicted"/>
<comment type="caution">
    <text evidence="2">The sequence shown here is derived from an EMBL/GenBank/DDBJ whole genome shotgun (WGS) entry which is preliminary data.</text>
</comment>
<protein>
    <submittedName>
        <fullName evidence="2">Uncharacterized protein</fullName>
    </submittedName>
</protein>
<evidence type="ECO:0000256" key="1">
    <source>
        <dbReference type="SAM" id="Coils"/>
    </source>
</evidence>
<dbReference type="InterPro" id="IPR029602">
    <property type="entry name" value="IFT74"/>
</dbReference>
<name>A0A8S1KTX7_9CILI</name>
<dbReference type="OrthoDB" id="444379at2759"/>
<dbReference type="GO" id="GO:0030992">
    <property type="term" value="C:intraciliary transport particle B"/>
    <property type="evidence" value="ECO:0007669"/>
    <property type="project" value="InterPro"/>
</dbReference>
<evidence type="ECO:0000313" key="2">
    <source>
        <dbReference type="EMBL" id="CAD8054404.1"/>
    </source>
</evidence>
<organism evidence="2 3">
    <name type="scientific">Paramecium sonneborni</name>
    <dbReference type="NCBI Taxonomy" id="65129"/>
    <lineage>
        <taxon>Eukaryota</taxon>
        <taxon>Sar</taxon>
        <taxon>Alveolata</taxon>
        <taxon>Ciliophora</taxon>
        <taxon>Intramacronucleata</taxon>
        <taxon>Oligohymenophorea</taxon>
        <taxon>Peniculida</taxon>
        <taxon>Parameciidae</taxon>
        <taxon>Paramecium</taxon>
    </lineage>
</organism>
<dbReference type="PANTHER" id="PTHR31432">
    <property type="entry name" value="INTRAFLAGELLAR TRANSPORT PROTEIN 74 HOMOLOG"/>
    <property type="match status" value="1"/>
</dbReference>
<dbReference type="EMBL" id="CAJJDN010000008">
    <property type="protein sequence ID" value="CAD8054404.1"/>
    <property type="molecule type" value="Genomic_DNA"/>
</dbReference>
<reference evidence="2" key="1">
    <citation type="submission" date="2021-01" db="EMBL/GenBank/DDBJ databases">
        <authorList>
            <consortium name="Genoscope - CEA"/>
            <person name="William W."/>
        </authorList>
    </citation>
    <scope>NUCLEOTIDE SEQUENCE</scope>
</reference>
<evidence type="ECO:0000313" key="3">
    <source>
        <dbReference type="Proteomes" id="UP000692954"/>
    </source>
</evidence>
<feature type="coiled-coil region" evidence="1">
    <location>
        <begin position="159"/>
        <end position="333"/>
    </location>
</feature>
<dbReference type="GO" id="GO:0048487">
    <property type="term" value="F:beta-tubulin binding"/>
    <property type="evidence" value="ECO:0007669"/>
    <property type="project" value="InterPro"/>
</dbReference>
<dbReference type="AlphaFoldDB" id="A0A8S1KTX7"/>
<dbReference type="GO" id="GO:0005929">
    <property type="term" value="C:cilium"/>
    <property type="evidence" value="ECO:0007669"/>
    <property type="project" value="TreeGrafter"/>
</dbReference>
<keyword evidence="1" id="KW-0175">Coiled coil</keyword>
<dbReference type="GO" id="GO:0035735">
    <property type="term" value="P:intraciliary transport involved in cilium assembly"/>
    <property type="evidence" value="ECO:0007669"/>
    <property type="project" value="TreeGrafter"/>
</dbReference>
<dbReference type="PANTHER" id="PTHR31432:SF0">
    <property type="entry name" value="INTRAFLAGELLAR TRANSPORT PROTEIN 74 HOMOLOG"/>
    <property type="match status" value="1"/>
</dbReference>
<accession>A0A8S1KTX7</accession>
<gene>
    <name evidence="2" type="ORF">PSON_ATCC_30995.1.T0080279</name>
</gene>
<feature type="coiled-coil region" evidence="1">
    <location>
        <begin position="70"/>
        <end position="135"/>
    </location>
</feature>
<sequence>MQPQQRMGTSAMRVPTRMTTAMRNDPNFQSVANTTNLKFVDRPVTQHGIIGVKPTTAGPGRQIQDKSYYLNQLREKQKEIFNEIERFKKQQEEIQKANTLYVQFERRHEELTKEVRDLEGQLADYNLAFDKWRANTRPEDIKNIFERIKIQNERQRSQLDDIFIERRGQEDQINQIENRLNELQSLADMKLQELDPEQRNEYINLINENKSLQQEINNQKAELEELNARMQNADNRLRMDAQKLKGQMLKEQINEMESKKNDLEVQLNEANLTFPEARDRLLNKIKDDNAFIQNSEKRVRDIRRNIENYEKRLRELQTELEDKKSQEQDKQKYEILYQRDQEMTDYINNFDKTRQQELEKVNSVEQTIVELLGQSSRIVQDIKTIPSLTDYAGLSAEVDFKDNQVKDSEMTLKKLQVVYEQTVQDLKKIERAEEQLPIELQQYKTKCKQMQDEIDQKFNKIDEYKVKAQDKKLKLENQKRELNKLKDEYTSQSQNMKHEFDVKEKKYTMHEQYNTLADLEKKVSQLESQANTFQMFIETKSKDMNFEQLKKECMDLMDKINKVLCKS</sequence>
<keyword evidence="3" id="KW-1185">Reference proteome</keyword>
<feature type="coiled-coil region" evidence="1">
    <location>
        <begin position="412"/>
        <end position="566"/>
    </location>
</feature>
<dbReference type="Proteomes" id="UP000692954">
    <property type="component" value="Unassembled WGS sequence"/>
</dbReference>